<sequence length="79" mass="9231">MYFSYGGDMIRLQDNSRHSNDINLHINTQGYSDGEEVEVRLETQNDNLTLKGRVKDNEIIIRNVFRDKKIQTGKVKVYV</sequence>
<proteinExistence type="predicted"/>
<reference evidence="1 2" key="1">
    <citation type="submission" date="2018-04" db="EMBL/GenBank/DDBJ databases">
        <title>Novel Campyloabacter and Helicobacter Species and Strains.</title>
        <authorList>
            <person name="Mannion A.J."/>
            <person name="Shen Z."/>
            <person name="Fox J.G."/>
        </authorList>
    </citation>
    <scope>NUCLEOTIDE SEQUENCE [LARGE SCALE GENOMIC DNA]</scope>
    <source>
        <strain evidence="1 2">MIT 17-337</strain>
    </source>
</reference>
<evidence type="ECO:0000313" key="1">
    <source>
        <dbReference type="EMBL" id="RDU61944.1"/>
    </source>
</evidence>
<organism evidence="1 2">
    <name type="scientific">Helicobacter didelphidarum</name>
    <dbReference type="NCBI Taxonomy" id="2040648"/>
    <lineage>
        <taxon>Bacteria</taxon>
        <taxon>Pseudomonadati</taxon>
        <taxon>Campylobacterota</taxon>
        <taxon>Epsilonproteobacteria</taxon>
        <taxon>Campylobacterales</taxon>
        <taxon>Helicobacteraceae</taxon>
        <taxon>Helicobacter</taxon>
    </lineage>
</organism>
<name>A0A3D8IAZ8_9HELI</name>
<protein>
    <submittedName>
        <fullName evidence="1">Uncharacterized protein</fullName>
    </submittedName>
</protein>
<keyword evidence="2" id="KW-1185">Reference proteome</keyword>
<evidence type="ECO:0000313" key="2">
    <source>
        <dbReference type="Proteomes" id="UP000256379"/>
    </source>
</evidence>
<dbReference type="AlphaFoldDB" id="A0A3D8IAZ8"/>
<accession>A0A3D8IAZ8</accession>
<dbReference type="EMBL" id="NXLQ01000038">
    <property type="protein sequence ID" value="RDU61944.1"/>
    <property type="molecule type" value="Genomic_DNA"/>
</dbReference>
<comment type="caution">
    <text evidence="1">The sequence shown here is derived from an EMBL/GenBank/DDBJ whole genome shotgun (WGS) entry which is preliminary data.</text>
</comment>
<gene>
    <name evidence="1" type="ORF">CQA53_09665</name>
</gene>
<dbReference type="Proteomes" id="UP000256379">
    <property type="component" value="Unassembled WGS sequence"/>
</dbReference>
<dbReference type="OrthoDB" id="5326176at2"/>